<proteinExistence type="predicted"/>
<dbReference type="InterPro" id="IPR029058">
    <property type="entry name" value="AB_hydrolase_fold"/>
</dbReference>
<keyword evidence="3" id="KW-1185">Reference proteome</keyword>
<accession>A0A919W7F0</accession>
<evidence type="ECO:0000313" key="3">
    <source>
        <dbReference type="Proteomes" id="UP000677082"/>
    </source>
</evidence>
<comment type="caution">
    <text evidence="2">The sequence shown here is derived from an EMBL/GenBank/DDBJ whole genome shotgun (WGS) entry which is preliminary data.</text>
</comment>
<dbReference type="PRINTS" id="PR00111">
    <property type="entry name" value="ABHYDROLASE"/>
</dbReference>
<dbReference type="Gene3D" id="3.40.50.1820">
    <property type="entry name" value="alpha/beta hydrolase"/>
    <property type="match status" value="1"/>
</dbReference>
<dbReference type="GO" id="GO:0016787">
    <property type="term" value="F:hydrolase activity"/>
    <property type="evidence" value="ECO:0007669"/>
    <property type="project" value="UniProtKB-KW"/>
</dbReference>
<protein>
    <submittedName>
        <fullName evidence="2">Alpha/beta hydrolase</fullName>
    </submittedName>
</protein>
<dbReference type="SUPFAM" id="SSF53474">
    <property type="entry name" value="alpha/beta-Hydrolases"/>
    <property type="match status" value="1"/>
</dbReference>
<dbReference type="RefSeq" id="WP_246607760.1">
    <property type="nucleotide sequence ID" value="NZ_BOQN01000087.1"/>
</dbReference>
<name>A0A919W7F0_9ACTN</name>
<dbReference type="Pfam" id="PF00561">
    <property type="entry name" value="Abhydrolase_1"/>
    <property type="match status" value="1"/>
</dbReference>
<dbReference type="PANTHER" id="PTHR45763">
    <property type="entry name" value="HYDROLASE, ALPHA/BETA FOLD FAMILY PROTEIN, EXPRESSED-RELATED"/>
    <property type="match status" value="1"/>
</dbReference>
<evidence type="ECO:0000259" key="1">
    <source>
        <dbReference type="Pfam" id="PF00561"/>
    </source>
</evidence>
<organism evidence="2 3">
    <name type="scientific">Paractinoplanes toevensis</name>
    <dbReference type="NCBI Taxonomy" id="571911"/>
    <lineage>
        <taxon>Bacteria</taxon>
        <taxon>Bacillati</taxon>
        <taxon>Actinomycetota</taxon>
        <taxon>Actinomycetes</taxon>
        <taxon>Micromonosporales</taxon>
        <taxon>Micromonosporaceae</taxon>
        <taxon>Paractinoplanes</taxon>
    </lineage>
</organism>
<sequence length="300" mass="32593">MSPEGSTDADVETADRRTLRYQAVGAPSGYPVFLMHGTPGSRIGPRPRAGVLYRLGVRLISYDRPGYGGSDRKAGRSVADCAADVERIADHLGLGTFAVVGRSGGGPHALACAARLPDRVSRAAVLVSFAPNNAGDDLDWYEGMNDANVRGFATTPAEEQKLVESLRLQADRTRRSPVTLLESLRGQISGPDRVVVQDPTIERLLLEAYAEATRPGPYGWIDDILALRREWGFPLAAIRQRVRLWHGAEDNVVPASHTRWLAERLPDADLQVQNDSAHFGAMGILPSILSWLAEEPSLVI</sequence>
<dbReference type="Proteomes" id="UP000677082">
    <property type="component" value="Unassembled WGS sequence"/>
</dbReference>
<dbReference type="EMBL" id="BOQN01000087">
    <property type="protein sequence ID" value="GIM94983.1"/>
    <property type="molecule type" value="Genomic_DNA"/>
</dbReference>
<dbReference type="AlphaFoldDB" id="A0A919W7F0"/>
<feature type="domain" description="AB hydrolase-1" evidence="1">
    <location>
        <begin position="30"/>
        <end position="280"/>
    </location>
</feature>
<dbReference type="InterPro" id="IPR000073">
    <property type="entry name" value="AB_hydrolase_1"/>
</dbReference>
<reference evidence="2 3" key="1">
    <citation type="submission" date="2021-03" db="EMBL/GenBank/DDBJ databases">
        <title>Whole genome shotgun sequence of Actinoplanes toevensis NBRC 105298.</title>
        <authorList>
            <person name="Komaki H."/>
            <person name="Tamura T."/>
        </authorList>
    </citation>
    <scope>NUCLEOTIDE SEQUENCE [LARGE SCALE GENOMIC DNA]</scope>
    <source>
        <strain evidence="2 3">NBRC 105298</strain>
    </source>
</reference>
<keyword evidence="2" id="KW-0378">Hydrolase</keyword>
<evidence type="ECO:0000313" key="2">
    <source>
        <dbReference type="EMBL" id="GIM94983.1"/>
    </source>
</evidence>
<dbReference type="PANTHER" id="PTHR45763:SF46">
    <property type="entry name" value="AB HYDROLASE-1 DOMAIN-CONTAINING PROTEIN"/>
    <property type="match status" value="1"/>
</dbReference>
<gene>
    <name evidence="2" type="ORF">Ato02nite_067760</name>
</gene>